<sequence>MFLESDAGNEGRKKASVEKPSDGEPNAPNHSVWMLSSDSESCPDNSSMREDYIHHEESSVHKTTQFPDKEKDAVLSENGQESLLNEASKEKSPKKRVKVEDHISSKKKKANSDMKGKGMINLKFLKWHGAEVKLFSETSLTLFFFSM</sequence>
<feature type="compositionally biased region" description="Basic and acidic residues" evidence="1">
    <location>
        <begin position="98"/>
        <end position="114"/>
    </location>
</feature>
<dbReference type="AlphaFoldDB" id="A0A438E0R7"/>
<gene>
    <name evidence="2" type="ORF">CK203_085170</name>
</gene>
<evidence type="ECO:0000256" key="1">
    <source>
        <dbReference type="SAM" id="MobiDB-lite"/>
    </source>
</evidence>
<name>A0A438E0R7_VITVI</name>
<dbReference type="GO" id="GO:0042023">
    <property type="term" value="P:DNA endoreduplication"/>
    <property type="evidence" value="ECO:0007669"/>
    <property type="project" value="InterPro"/>
</dbReference>
<evidence type="ECO:0000313" key="2">
    <source>
        <dbReference type="EMBL" id="RVW41278.1"/>
    </source>
</evidence>
<comment type="caution">
    <text evidence="2">The sequence shown here is derived from an EMBL/GenBank/DDBJ whole genome shotgun (WGS) entry which is preliminary data.</text>
</comment>
<dbReference type="PANTHER" id="PTHR34810:SF1">
    <property type="entry name" value="DNA-BINDING PROTEIN BIN4"/>
    <property type="match status" value="1"/>
</dbReference>
<dbReference type="InterPro" id="IPR033246">
    <property type="entry name" value="BIN4"/>
</dbReference>
<feature type="compositionally biased region" description="Basic and acidic residues" evidence="1">
    <location>
        <begin position="47"/>
        <end position="60"/>
    </location>
</feature>
<feature type="region of interest" description="Disordered" evidence="1">
    <location>
        <begin position="1"/>
        <end position="114"/>
    </location>
</feature>
<proteinExistence type="predicted"/>
<dbReference type="EMBL" id="QGNW01001442">
    <property type="protein sequence ID" value="RVW41278.1"/>
    <property type="molecule type" value="Genomic_DNA"/>
</dbReference>
<feature type="compositionally biased region" description="Basic and acidic residues" evidence="1">
    <location>
        <begin position="9"/>
        <end position="22"/>
    </location>
</feature>
<dbReference type="Proteomes" id="UP000288805">
    <property type="component" value="Unassembled WGS sequence"/>
</dbReference>
<organism evidence="2 3">
    <name type="scientific">Vitis vinifera</name>
    <name type="common">Grape</name>
    <dbReference type="NCBI Taxonomy" id="29760"/>
    <lineage>
        <taxon>Eukaryota</taxon>
        <taxon>Viridiplantae</taxon>
        <taxon>Streptophyta</taxon>
        <taxon>Embryophyta</taxon>
        <taxon>Tracheophyta</taxon>
        <taxon>Spermatophyta</taxon>
        <taxon>Magnoliopsida</taxon>
        <taxon>eudicotyledons</taxon>
        <taxon>Gunneridae</taxon>
        <taxon>Pentapetalae</taxon>
        <taxon>rosids</taxon>
        <taxon>Vitales</taxon>
        <taxon>Vitaceae</taxon>
        <taxon>Viteae</taxon>
        <taxon>Vitis</taxon>
    </lineage>
</organism>
<accession>A0A438E0R7</accession>
<reference evidence="2 3" key="1">
    <citation type="journal article" date="2018" name="PLoS Genet.">
        <title>Population sequencing reveals clonal diversity and ancestral inbreeding in the grapevine cultivar Chardonnay.</title>
        <authorList>
            <person name="Roach M.J."/>
            <person name="Johnson D.L."/>
            <person name="Bohlmann J."/>
            <person name="van Vuuren H.J."/>
            <person name="Jones S.J."/>
            <person name="Pretorius I.S."/>
            <person name="Schmidt S.A."/>
            <person name="Borneman A.R."/>
        </authorList>
    </citation>
    <scope>NUCLEOTIDE SEQUENCE [LARGE SCALE GENOMIC DNA]</scope>
    <source>
        <strain evidence="3">cv. Chardonnay</strain>
        <tissue evidence="2">Leaf</tissue>
    </source>
</reference>
<feature type="compositionally biased region" description="Low complexity" evidence="1">
    <location>
        <begin position="36"/>
        <end position="46"/>
    </location>
</feature>
<dbReference type="PANTHER" id="PTHR34810">
    <property type="entry name" value="DNA-BINDING PROTEIN BIN4"/>
    <property type="match status" value="1"/>
</dbReference>
<dbReference type="GO" id="GO:0009330">
    <property type="term" value="C:DNA topoisomerase type II (double strand cut, ATP-hydrolyzing) complex"/>
    <property type="evidence" value="ECO:0007669"/>
    <property type="project" value="InterPro"/>
</dbReference>
<protein>
    <submittedName>
        <fullName evidence="2">Uncharacterized protein</fullName>
    </submittedName>
</protein>
<dbReference type="GO" id="GO:0003690">
    <property type="term" value="F:double-stranded DNA binding"/>
    <property type="evidence" value="ECO:0007669"/>
    <property type="project" value="InterPro"/>
</dbReference>
<evidence type="ECO:0000313" key="3">
    <source>
        <dbReference type="Proteomes" id="UP000288805"/>
    </source>
</evidence>